<evidence type="ECO:0000256" key="3">
    <source>
        <dbReference type="ARBA" id="ARBA00022448"/>
    </source>
</evidence>
<keyword evidence="6 12" id="KW-1133">Transmembrane helix</keyword>
<sequence>MEDPQLVFSWIDYTVFIVVVFFSAAIGIYFGVFAKRKLTTGEYLLGGQTMNYLPVAFSLISSHISGVTVLAVPVDVYKFGSNYIWLCLTIILVCILTYYVYLPVFFELRLTSMYEYLSIRFDRKIRMLASFLCILFAAFHNPIALYLPVIAFTQVTTFNTHLVLYVVGLVCVLYTAIGGIKAVIWSDALQFFGIVVSSLVVLCFGIKSSGGFETLWKANNETGRFDIFDFSIDPTIRDGFWQLVIGGTVQWLSILCLSQQSMQKYLSVPTIVCATKVIIFECIGVVALKAMSVFLGNAMYARFADCDPLQTNHVQRDDQLVPYFVLQTARHISGLPGLFTAGILSACLSSFSSSLNSVACIIYEDLLLPFLPKDMTDQRASNILKSIVVMFGILCILLVYLIENVNGIFPLSNVLQAVTCGPIMGLFTLGMLFPSANAEGALAGGIAGLAFACWVVIGTNWYRMSGLLRDPKKPMSLSGCQFNSTAIVTPSPTSDQIFYLYRISMWYNSLMSAIIVIVFGLLISWLTGRKNKPIRTELLSPLVRSLIKGEKKTELDEERKLQDGH</sequence>
<evidence type="ECO:0000256" key="12">
    <source>
        <dbReference type="SAM" id="Phobius"/>
    </source>
</evidence>
<dbReference type="InterPro" id="IPR051163">
    <property type="entry name" value="Sodium:Solute_Symporter_SSF"/>
</dbReference>
<evidence type="ECO:0000256" key="10">
    <source>
        <dbReference type="ARBA" id="ARBA00023201"/>
    </source>
</evidence>
<keyword evidence="9 12" id="KW-0472">Membrane</keyword>
<dbReference type="CDD" id="cd11492">
    <property type="entry name" value="SLC5sbd_NIS-SMVT"/>
    <property type="match status" value="1"/>
</dbReference>
<name>A0A5N4A8C9_PHOPY</name>
<evidence type="ECO:0000256" key="4">
    <source>
        <dbReference type="ARBA" id="ARBA00022475"/>
    </source>
</evidence>
<dbReference type="Pfam" id="PF00474">
    <property type="entry name" value="SSF"/>
    <property type="match status" value="1"/>
</dbReference>
<keyword evidence="3" id="KW-0813">Transport</keyword>
<proteinExistence type="inferred from homology"/>
<accession>A0A5N4A8C9</accession>
<evidence type="ECO:0000313" key="13">
    <source>
        <dbReference type="EMBL" id="KAB0793518.1"/>
    </source>
</evidence>
<keyword evidence="4" id="KW-1003">Cell membrane</keyword>
<dbReference type="OrthoDB" id="6132759at2759"/>
<protein>
    <recommendedName>
        <fullName evidence="15">Sodium-coupled monocarboxylate transporter 1</fullName>
    </recommendedName>
</protein>
<feature type="transmembrane region" description="Helical" evidence="12">
    <location>
        <begin position="505"/>
        <end position="526"/>
    </location>
</feature>
<dbReference type="PANTHER" id="PTHR42985">
    <property type="entry name" value="SODIUM-COUPLED MONOCARBOXYLATE TRANSPORTER"/>
    <property type="match status" value="1"/>
</dbReference>
<feature type="transmembrane region" description="Helical" evidence="12">
    <location>
        <begin position="13"/>
        <end position="32"/>
    </location>
</feature>
<feature type="transmembrane region" description="Helical" evidence="12">
    <location>
        <begin position="162"/>
        <end position="184"/>
    </location>
</feature>
<evidence type="ECO:0000256" key="5">
    <source>
        <dbReference type="ARBA" id="ARBA00022692"/>
    </source>
</evidence>
<comment type="caution">
    <text evidence="13">The sequence shown here is derived from an EMBL/GenBank/DDBJ whole genome shotgun (WGS) entry which is preliminary data.</text>
</comment>
<keyword evidence="10" id="KW-0739">Sodium transport</keyword>
<evidence type="ECO:0000256" key="1">
    <source>
        <dbReference type="ARBA" id="ARBA00004651"/>
    </source>
</evidence>
<evidence type="ECO:0000256" key="6">
    <source>
        <dbReference type="ARBA" id="ARBA00022989"/>
    </source>
</evidence>
<dbReference type="GO" id="GO:0015293">
    <property type="term" value="F:symporter activity"/>
    <property type="evidence" value="ECO:0007669"/>
    <property type="project" value="TreeGrafter"/>
</dbReference>
<feature type="transmembrane region" description="Helical" evidence="12">
    <location>
        <begin position="414"/>
        <end position="433"/>
    </location>
</feature>
<dbReference type="NCBIfam" id="TIGR00813">
    <property type="entry name" value="sss"/>
    <property type="match status" value="1"/>
</dbReference>
<dbReference type="AlphaFoldDB" id="A0A5N4A8C9"/>
<keyword evidence="5 12" id="KW-0812">Transmembrane</keyword>
<evidence type="ECO:0000256" key="8">
    <source>
        <dbReference type="ARBA" id="ARBA00023065"/>
    </source>
</evidence>
<evidence type="ECO:0000256" key="2">
    <source>
        <dbReference type="ARBA" id="ARBA00006434"/>
    </source>
</evidence>
<feature type="transmembrane region" description="Helical" evidence="12">
    <location>
        <begin position="239"/>
        <end position="258"/>
    </location>
</feature>
<organism evidence="13 14">
    <name type="scientific">Photinus pyralis</name>
    <name type="common">Common eastern firefly</name>
    <name type="synonym">Lampyris pyralis</name>
    <dbReference type="NCBI Taxonomy" id="7054"/>
    <lineage>
        <taxon>Eukaryota</taxon>
        <taxon>Metazoa</taxon>
        <taxon>Ecdysozoa</taxon>
        <taxon>Arthropoda</taxon>
        <taxon>Hexapoda</taxon>
        <taxon>Insecta</taxon>
        <taxon>Pterygota</taxon>
        <taxon>Neoptera</taxon>
        <taxon>Endopterygota</taxon>
        <taxon>Coleoptera</taxon>
        <taxon>Polyphaga</taxon>
        <taxon>Elateriformia</taxon>
        <taxon>Elateroidea</taxon>
        <taxon>Lampyridae</taxon>
        <taxon>Lampyrinae</taxon>
        <taxon>Photinus</taxon>
    </lineage>
</organism>
<dbReference type="EMBL" id="VVIM01000009">
    <property type="protein sequence ID" value="KAB0793518.1"/>
    <property type="molecule type" value="Genomic_DNA"/>
</dbReference>
<evidence type="ECO:0000256" key="11">
    <source>
        <dbReference type="RuleBase" id="RU362091"/>
    </source>
</evidence>
<feature type="transmembrane region" description="Helical" evidence="12">
    <location>
        <begin position="383"/>
        <end position="402"/>
    </location>
</feature>
<dbReference type="GO" id="GO:0006814">
    <property type="term" value="P:sodium ion transport"/>
    <property type="evidence" value="ECO:0007669"/>
    <property type="project" value="UniProtKB-KW"/>
</dbReference>
<dbReference type="InterPro" id="IPR038377">
    <property type="entry name" value="Na/Glc_symporter_sf"/>
</dbReference>
<evidence type="ECO:0000256" key="7">
    <source>
        <dbReference type="ARBA" id="ARBA00023053"/>
    </source>
</evidence>
<feature type="transmembrane region" description="Helical" evidence="12">
    <location>
        <begin position="83"/>
        <end position="106"/>
    </location>
</feature>
<evidence type="ECO:0000256" key="9">
    <source>
        <dbReference type="ARBA" id="ARBA00023136"/>
    </source>
</evidence>
<comment type="similarity">
    <text evidence="2 11">Belongs to the sodium:solute symporter (SSF) (TC 2.A.21) family.</text>
</comment>
<feature type="transmembrane region" description="Helical" evidence="12">
    <location>
        <begin position="265"/>
        <end position="288"/>
    </location>
</feature>
<reference evidence="13 14" key="1">
    <citation type="journal article" date="2018" name="Elife">
        <title>Firefly genomes illuminate parallel origins of bioluminescence in beetles.</title>
        <authorList>
            <person name="Fallon T.R."/>
            <person name="Lower S.E."/>
            <person name="Chang C.H."/>
            <person name="Bessho-Uehara M."/>
            <person name="Martin G.J."/>
            <person name="Bewick A.J."/>
            <person name="Behringer M."/>
            <person name="Debat H.J."/>
            <person name="Wong I."/>
            <person name="Day J.C."/>
            <person name="Suvorov A."/>
            <person name="Silva C.J."/>
            <person name="Stanger-Hall K.F."/>
            <person name="Hall D.W."/>
            <person name="Schmitz R.J."/>
            <person name="Nelson D.R."/>
            <person name="Lewis S.M."/>
            <person name="Shigenobu S."/>
            <person name="Bybee S.M."/>
            <person name="Larracuente A.M."/>
            <person name="Oba Y."/>
            <person name="Weng J.K."/>
        </authorList>
    </citation>
    <scope>NUCLEOTIDE SEQUENCE [LARGE SCALE GENOMIC DNA]</scope>
    <source>
        <strain evidence="13">1611_PpyrPB1</strain>
        <tissue evidence="13">Whole body</tissue>
    </source>
</reference>
<feature type="transmembrane region" description="Helical" evidence="12">
    <location>
        <begin position="127"/>
        <end position="150"/>
    </location>
</feature>
<keyword evidence="7" id="KW-0915">Sodium</keyword>
<keyword evidence="8" id="KW-0406">Ion transport</keyword>
<dbReference type="GO" id="GO:0005886">
    <property type="term" value="C:plasma membrane"/>
    <property type="evidence" value="ECO:0007669"/>
    <property type="project" value="UniProtKB-SubCell"/>
</dbReference>
<keyword evidence="14" id="KW-1185">Reference proteome</keyword>
<dbReference type="Proteomes" id="UP000327044">
    <property type="component" value="Unassembled WGS sequence"/>
</dbReference>
<dbReference type="InterPro" id="IPR001734">
    <property type="entry name" value="Na/solute_symporter"/>
</dbReference>
<evidence type="ECO:0008006" key="15">
    <source>
        <dbReference type="Google" id="ProtNLM"/>
    </source>
</evidence>
<comment type="subcellular location">
    <subcellularLocation>
        <location evidence="1">Cell membrane</location>
        <topology evidence="1">Multi-pass membrane protein</topology>
    </subcellularLocation>
</comment>
<dbReference type="InParanoid" id="A0A5N4A8C9"/>
<gene>
    <name evidence="13" type="ORF">PPYR_13138</name>
</gene>
<feature type="transmembrane region" description="Helical" evidence="12">
    <location>
        <begin position="191"/>
        <end position="210"/>
    </location>
</feature>
<feature type="transmembrane region" description="Helical" evidence="12">
    <location>
        <begin position="440"/>
        <end position="462"/>
    </location>
</feature>
<dbReference type="Gene3D" id="1.20.1730.10">
    <property type="entry name" value="Sodium/glucose cotransporter"/>
    <property type="match status" value="1"/>
</dbReference>
<evidence type="ECO:0000313" key="14">
    <source>
        <dbReference type="Proteomes" id="UP000327044"/>
    </source>
</evidence>
<dbReference type="PANTHER" id="PTHR42985:SF21">
    <property type="entry name" value="SODIUM-DEPENDENT MULTIVITAMIN TRANSPORTER-LIKE PROTEIN"/>
    <property type="match status" value="1"/>
</dbReference>
<dbReference type="PROSITE" id="PS50283">
    <property type="entry name" value="NA_SOLUT_SYMP_3"/>
    <property type="match status" value="1"/>
</dbReference>
<feature type="transmembrane region" description="Helical" evidence="12">
    <location>
        <begin position="52"/>
        <end position="71"/>
    </location>
</feature>